<proteinExistence type="predicted"/>
<evidence type="ECO:0000313" key="2">
    <source>
        <dbReference type="EMBL" id="CAH2076926.1"/>
    </source>
</evidence>
<dbReference type="Proteomes" id="UP000837857">
    <property type="component" value="Chromosome 9"/>
</dbReference>
<feature type="non-terminal residue" evidence="2">
    <location>
        <position position="92"/>
    </location>
</feature>
<evidence type="ECO:0000313" key="3">
    <source>
        <dbReference type="Proteomes" id="UP000837857"/>
    </source>
</evidence>
<accession>A0ABN8J9N1</accession>
<organism evidence="2 3">
    <name type="scientific">Iphiclides podalirius</name>
    <name type="common">scarce swallowtail</name>
    <dbReference type="NCBI Taxonomy" id="110791"/>
    <lineage>
        <taxon>Eukaryota</taxon>
        <taxon>Metazoa</taxon>
        <taxon>Ecdysozoa</taxon>
        <taxon>Arthropoda</taxon>
        <taxon>Hexapoda</taxon>
        <taxon>Insecta</taxon>
        <taxon>Pterygota</taxon>
        <taxon>Neoptera</taxon>
        <taxon>Endopterygota</taxon>
        <taxon>Lepidoptera</taxon>
        <taxon>Glossata</taxon>
        <taxon>Ditrysia</taxon>
        <taxon>Papilionoidea</taxon>
        <taxon>Papilionidae</taxon>
        <taxon>Papilioninae</taxon>
        <taxon>Iphiclides</taxon>
    </lineage>
</organism>
<feature type="region of interest" description="Disordered" evidence="1">
    <location>
        <begin position="26"/>
        <end position="53"/>
    </location>
</feature>
<gene>
    <name evidence="2" type="ORF">IPOD504_LOCUS17471</name>
</gene>
<sequence length="92" mass="10273">MNGESQRGRGPLFECRILRRLGGPLAGNHATFTTTPRHGIVTTPPRHRHDTATTAGRFCVMRFDVSSRIKLESSTRAKFNDIAYLKSRQSSS</sequence>
<evidence type="ECO:0000256" key="1">
    <source>
        <dbReference type="SAM" id="MobiDB-lite"/>
    </source>
</evidence>
<protein>
    <submittedName>
        <fullName evidence="2">Uncharacterized protein</fullName>
    </submittedName>
</protein>
<dbReference type="EMBL" id="OW152821">
    <property type="protein sequence ID" value="CAH2076926.1"/>
    <property type="molecule type" value="Genomic_DNA"/>
</dbReference>
<keyword evidence="3" id="KW-1185">Reference proteome</keyword>
<reference evidence="2" key="1">
    <citation type="submission" date="2022-03" db="EMBL/GenBank/DDBJ databases">
        <authorList>
            <person name="Martin H S."/>
        </authorList>
    </citation>
    <scope>NUCLEOTIDE SEQUENCE</scope>
</reference>
<name>A0ABN8J9N1_9NEOP</name>